<keyword evidence="7 10" id="KW-0012">Acyltransferase</keyword>
<dbReference type="NCBIfam" id="TIGR00651">
    <property type="entry name" value="pta"/>
    <property type="match status" value="1"/>
</dbReference>
<evidence type="ECO:0000256" key="2">
    <source>
        <dbReference type="ARBA" id="ARBA00004989"/>
    </source>
</evidence>
<evidence type="ECO:0000313" key="10">
    <source>
        <dbReference type="EMBL" id="QYD67113.1"/>
    </source>
</evidence>
<feature type="domain" description="Phosphate acetyl/butaryl transferase" evidence="9">
    <location>
        <begin position="4"/>
        <end position="326"/>
    </location>
</feature>
<dbReference type="GO" id="GO:0008959">
    <property type="term" value="F:phosphate acetyltransferase activity"/>
    <property type="evidence" value="ECO:0007669"/>
    <property type="project" value="UniProtKB-EC"/>
</dbReference>
<evidence type="ECO:0000256" key="3">
    <source>
        <dbReference type="ARBA" id="ARBA00005656"/>
    </source>
</evidence>
<dbReference type="EMBL" id="CP080095">
    <property type="protein sequence ID" value="QYD67113.1"/>
    <property type="molecule type" value="Genomic_DNA"/>
</dbReference>
<dbReference type="InterPro" id="IPR012147">
    <property type="entry name" value="P_Ac_Bu_trans"/>
</dbReference>
<evidence type="ECO:0000256" key="6">
    <source>
        <dbReference type="ARBA" id="ARBA00022679"/>
    </source>
</evidence>
<comment type="catalytic activity">
    <reaction evidence="1">
        <text>acetyl-CoA + phosphate = acetyl phosphate + CoA</text>
        <dbReference type="Rhea" id="RHEA:19521"/>
        <dbReference type="ChEBI" id="CHEBI:22191"/>
        <dbReference type="ChEBI" id="CHEBI:43474"/>
        <dbReference type="ChEBI" id="CHEBI:57287"/>
        <dbReference type="ChEBI" id="CHEBI:57288"/>
        <dbReference type="EC" id="2.3.1.8"/>
    </reaction>
</comment>
<dbReference type="InterPro" id="IPR042113">
    <property type="entry name" value="P_AcTrfase_dom1"/>
</dbReference>
<dbReference type="SUPFAM" id="SSF53659">
    <property type="entry name" value="Isocitrate/Isopropylmalate dehydrogenase-like"/>
    <property type="match status" value="1"/>
</dbReference>
<evidence type="ECO:0000256" key="7">
    <source>
        <dbReference type="ARBA" id="ARBA00023315"/>
    </source>
</evidence>
<organism evidence="10 11">
    <name type="scientific">Paraburkholderia edwinii</name>
    <dbReference type="NCBI Taxonomy" id="2861782"/>
    <lineage>
        <taxon>Bacteria</taxon>
        <taxon>Pseudomonadati</taxon>
        <taxon>Pseudomonadota</taxon>
        <taxon>Betaproteobacteria</taxon>
        <taxon>Burkholderiales</taxon>
        <taxon>Burkholderiaceae</taxon>
        <taxon>Paraburkholderia</taxon>
    </lineage>
</organism>
<dbReference type="Pfam" id="PF01515">
    <property type="entry name" value="PTA_PTB"/>
    <property type="match status" value="1"/>
</dbReference>
<dbReference type="InterPro" id="IPR004614">
    <property type="entry name" value="P_AcTrfase"/>
</dbReference>
<comment type="similarity">
    <text evidence="3">Belongs to the phosphate acetyltransferase and butyryltransferase family.</text>
</comment>
<dbReference type="InterPro" id="IPR050500">
    <property type="entry name" value="Phos_Acetyltrans/Butyryltrans"/>
</dbReference>
<keyword evidence="11" id="KW-1185">Reference proteome</keyword>
<dbReference type="PANTHER" id="PTHR43356">
    <property type="entry name" value="PHOSPHATE ACETYLTRANSFERASE"/>
    <property type="match status" value="1"/>
</dbReference>
<proteinExistence type="inferred from homology"/>
<evidence type="ECO:0000313" key="11">
    <source>
        <dbReference type="Proteomes" id="UP000826462"/>
    </source>
</evidence>
<sequence length="360" mass="38037">MKAINRIIEQARAHPMRIVMCESEDARILEAAQRATVAGIARIVLVGDPERTRHAAQKASVDLAGIDIVDPAASAFTSACADELFALRSKKGMTLEQAQHEVLHPLCFANLMVRLGHADGSIAGAVNTTADVVRTAIQVIGVRPSFKLVSSFFLMMLCEPFHTMKGGLIFSDCALVVDPDAEQLSEIAMAAADSARSLLMEEPRVAMLSFSTSGSAKHAAVDKVVAATHLVQAARPGLAIDGDVQLDAAIVAEIALRKVHHSQVEGHANTLIFPSLDAGNIGYKLAERIGGAKAIGPLLQGLHKPANDLSRGCCADDIFYVIAVTCVQAQAAAGLPIQRTTSENNAISGATDRSTASEYR</sequence>
<dbReference type="NCBIfam" id="NF007233">
    <property type="entry name" value="PRK09653.1"/>
    <property type="match status" value="1"/>
</dbReference>
<dbReference type="Gene3D" id="3.40.50.10750">
    <property type="entry name" value="Isocitrate/Isopropylmalate dehydrogenase-like"/>
    <property type="match status" value="1"/>
</dbReference>
<dbReference type="Proteomes" id="UP000826462">
    <property type="component" value="Chromosome 1"/>
</dbReference>
<reference evidence="10 11" key="1">
    <citation type="submission" date="2021-07" db="EMBL/GenBank/DDBJ databases">
        <title>Paraburkholderia edwinii protects Aspergillus sp. from phenazines by acting as a toxin sponge.</title>
        <authorList>
            <person name="Dahlstrom K.M."/>
            <person name="Newman D.K."/>
        </authorList>
    </citation>
    <scope>NUCLEOTIDE SEQUENCE [LARGE SCALE GENOMIC DNA]</scope>
    <source>
        <strain evidence="10 11">Pe01</strain>
    </source>
</reference>
<evidence type="ECO:0000256" key="8">
    <source>
        <dbReference type="ARBA" id="ARBA00031108"/>
    </source>
</evidence>
<dbReference type="Gene3D" id="3.40.50.10950">
    <property type="match status" value="1"/>
</dbReference>
<dbReference type="RefSeq" id="WP_219796107.1">
    <property type="nucleotide sequence ID" value="NZ_CP080095.1"/>
</dbReference>
<evidence type="ECO:0000259" key="9">
    <source>
        <dbReference type="Pfam" id="PF01515"/>
    </source>
</evidence>
<dbReference type="PIRSF" id="PIRSF000428">
    <property type="entry name" value="P_Ac_trans"/>
    <property type="match status" value="1"/>
</dbReference>
<accession>A0ABX8UEU9</accession>
<comment type="pathway">
    <text evidence="2">Metabolic intermediate biosynthesis; acetyl-CoA biosynthesis; acetyl-CoA from acetate: step 2/2.</text>
</comment>
<dbReference type="EC" id="2.3.1.8" evidence="4"/>
<dbReference type="InterPro" id="IPR002505">
    <property type="entry name" value="PTA_PTB"/>
</dbReference>
<protein>
    <recommendedName>
        <fullName evidence="5">Phosphate acetyltransferase</fullName>
        <ecNumber evidence="4">2.3.1.8</ecNumber>
    </recommendedName>
    <alternativeName>
        <fullName evidence="8">Phosphotransacetylase</fullName>
    </alternativeName>
</protein>
<evidence type="ECO:0000256" key="1">
    <source>
        <dbReference type="ARBA" id="ARBA00000705"/>
    </source>
</evidence>
<dbReference type="PANTHER" id="PTHR43356:SF3">
    <property type="entry name" value="PHOSPHATE ACETYLTRANSFERASE"/>
    <property type="match status" value="1"/>
</dbReference>
<evidence type="ECO:0000256" key="5">
    <source>
        <dbReference type="ARBA" id="ARBA00021528"/>
    </source>
</evidence>
<gene>
    <name evidence="10" type="primary">pta</name>
    <name evidence="10" type="ORF">KZJ38_11940</name>
</gene>
<evidence type="ECO:0000256" key="4">
    <source>
        <dbReference type="ARBA" id="ARBA00012707"/>
    </source>
</evidence>
<name>A0ABX8UEU9_9BURK</name>
<dbReference type="InterPro" id="IPR042112">
    <property type="entry name" value="P_AcTrfase_dom2"/>
</dbReference>
<keyword evidence="6 10" id="KW-0808">Transferase</keyword>